<proteinExistence type="predicted"/>
<keyword evidence="2" id="KW-1185">Reference proteome</keyword>
<reference evidence="1 2" key="1">
    <citation type="journal article" date="2021" name="bioRxiv">
        <title>Chromosome-scale and haplotype-resolved genome assembly of a tetraploid potato cultivar.</title>
        <authorList>
            <person name="Sun H."/>
            <person name="Jiao W.-B."/>
            <person name="Krause K."/>
            <person name="Campoy J.A."/>
            <person name="Goel M."/>
            <person name="Folz-Donahue K."/>
            <person name="Kukat C."/>
            <person name="Huettel B."/>
            <person name="Schneeberger K."/>
        </authorList>
    </citation>
    <scope>NUCLEOTIDE SEQUENCE [LARGE SCALE GENOMIC DNA]</scope>
    <source>
        <strain evidence="1">SolTubOtavaFocal</strain>
        <tissue evidence="1">Leaves</tissue>
    </source>
</reference>
<evidence type="ECO:0000313" key="2">
    <source>
        <dbReference type="Proteomes" id="UP000826656"/>
    </source>
</evidence>
<organism evidence="1 2">
    <name type="scientific">Solanum tuberosum</name>
    <name type="common">Potato</name>
    <dbReference type="NCBI Taxonomy" id="4113"/>
    <lineage>
        <taxon>Eukaryota</taxon>
        <taxon>Viridiplantae</taxon>
        <taxon>Streptophyta</taxon>
        <taxon>Embryophyta</taxon>
        <taxon>Tracheophyta</taxon>
        <taxon>Spermatophyta</taxon>
        <taxon>Magnoliopsida</taxon>
        <taxon>eudicotyledons</taxon>
        <taxon>Gunneridae</taxon>
        <taxon>Pentapetalae</taxon>
        <taxon>asterids</taxon>
        <taxon>lamiids</taxon>
        <taxon>Solanales</taxon>
        <taxon>Solanaceae</taxon>
        <taxon>Solanoideae</taxon>
        <taxon>Solaneae</taxon>
        <taxon>Solanum</taxon>
    </lineage>
</organism>
<dbReference type="PANTHER" id="PTHR33710:SF80">
    <property type="entry name" value="ENDONUCLEASE_EXONUCLEASE_PHOSPHATASE"/>
    <property type="match status" value="1"/>
</dbReference>
<evidence type="ECO:0008006" key="3">
    <source>
        <dbReference type="Google" id="ProtNLM"/>
    </source>
</evidence>
<protein>
    <recommendedName>
        <fullName evidence="3">Endonuclease/exonuclease/phosphatase</fullName>
    </recommendedName>
</protein>
<gene>
    <name evidence="1" type="ORF">KY290_016646</name>
</gene>
<dbReference type="Proteomes" id="UP000826656">
    <property type="component" value="Unassembled WGS sequence"/>
</dbReference>
<dbReference type="PANTHER" id="PTHR33710">
    <property type="entry name" value="BNAC02G09200D PROTEIN"/>
    <property type="match status" value="1"/>
</dbReference>
<dbReference type="EMBL" id="JAIVGD010000013">
    <property type="protein sequence ID" value="KAH0760573.1"/>
    <property type="molecule type" value="Genomic_DNA"/>
</dbReference>
<comment type="caution">
    <text evidence="1">The sequence shown here is derived from an EMBL/GenBank/DDBJ whole genome shotgun (WGS) entry which is preliminary data.</text>
</comment>
<dbReference type="Gene3D" id="3.60.10.10">
    <property type="entry name" value="Endonuclease/exonuclease/phosphatase"/>
    <property type="match status" value="1"/>
</dbReference>
<dbReference type="InterPro" id="IPR036691">
    <property type="entry name" value="Endo/exonu/phosph_ase_sf"/>
</dbReference>
<evidence type="ECO:0000313" key="1">
    <source>
        <dbReference type="EMBL" id="KAH0760573.1"/>
    </source>
</evidence>
<accession>A0ABQ7V9Y9</accession>
<name>A0ABQ7V9Y9_SOLTU</name>
<dbReference type="SUPFAM" id="SSF56219">
    <property type="entry name" value="DNase I-like"/>
    <property type="match status" value="1"/>
</dbReference>
<sequence length="224" mass="26234">MDLVGGGGYNAILSQNDRLMGNPVTQADIQDFSQCINNLQLNELAWRGEYYTWSNKQVGTDRIWSRIDRAFGNTSWMMKWGHVQTEYDLPYISDHAPMFLQLADTPKGGPLPFIFFNIWTEHPKFLGMVQEIWRRQVNTNGMQMIWIKLKLLKPRLKDLNIKEYKTMRNNIDQARLELKRIQIQIALQCSEGLVRQERVVLQSLEKWSLIKKEYSKGRNPESLG</sequence>